<sequence>MVELLRGFCGCYFYQAGDELHTNEREKRQNEQDVHQKLKWEGKEETLSFRQILDQQIQKVIRHKVRQDCHWYQPPPPKHELLGYEENMSLDFTYPCLHHSPLETSHCVPAASIPPA</sequence>
<evidence type="ECO:0000313" key="2">
    <source>
        <dbReference type="Proteomes" id="UP001059041"/>
    </source>
</evidence>
<accession>A0A9W7WUW9</accession>
<organism evidence="1 2">
    <name type="scientific">Triplophysa rosa</name>
    <name type="common">Cave loach</name>
    <dbReference type="NCBI Taxonomy" id="992332"/>
    <lineage>
        <taxon>Eukaryota</taxon>
        <taxon>Metazoa</taxon>
        <taxon>Chordata</taxon>
        <taxon>Craniata</taxon>
        <taxon>Vertebrata</taxon>
        <taxon>Euteleostomi</taxon>
        <taxon>Actinopterygii</taxon>
        <taxon>Neopterygii</taxon>
        <taxon>Teleostei</taxon>
        <taxon>Ostariophysi</taxon>
        <taxon>Cypriniformes</taxon>
        <taxon>Nemacheilidae</taxon>
        <taxon>Triplophysa</taxon>
    </lineage>
</organism>
<protein>
    <submittedName>
        <fullName evidence="1">Uncharacterized protein</fullName>
    </submittedName>
</protein>
<dbReference type="AlphaFoldDB" id="A0A9W7WUW9"/>
<dbReference type="Proteomes" id="UP001059041">
    <property type="component" value="Linkage Group LG6"/>
</dbReference>
<evidence type="ECO:0000313" key="1">
    <source>
        <dbReference type="EMBL" id="KAI7808867.1"/>
    </source>
</evidence>
<comment type="caution">
    <text evidence="1">The sequence shown here is derived from an EMBL/GenBank/DDBJ whole genome shotgun (WGS) entry which is preliminary data.</text>
</comment>
<keyword evidence="2" id="KW-1185">Reference proteome</keyword>
<gene>
    <name evidence="1" type="ORF">IRJ41_016414</name>
</gene>
<name>A0A9W7WUW9_TRIRA</name>
<dbReference type="EMBL" id="JAFHDT010000006">
    <property type="protein sequence ID" value="KAI7808867.1"/>
    <property type="molecule type" value="Genomic_DNA"/>
</dbReference>
<reference evidence="1" key="1">
    <citation type="submission" date="2021-02" db="EMBL/GenBank/DDBJ databases">
        <title>Comparative genomics reveals that relaxation of natural selection precedes convergent phenotypic evolution of cavefish.</title>
        <authorList>
            <person name="Peng Z."/>
        </authorList>
    </citation>
    <scope>NUCLEOTIDE SEQUENCE</scope>
    <source>
        <tissue evidence="1">Muscle</tissue>
    </source>
</reference>
<proteinExistence type="predicted"/>